<keyword evidence="2" id="KW-0812">Transmembrane</keyword>
<name>A0A9X1SAZ1_9MICC</name>
<keyword evidence="2" id="KW-1133">Transmembrane helix</keyword>
<protein>
    <submittedName>
        <fullName evidence="3">Uncharacterized protein</fullName>
    </submittedName>
</protein>
<dbReference type="RefSeq" id="WP_227928363.1">
    <property type="nucleotide sequence ID" value="NZ_CP094984.1"/>
</dbReference>
<accession>A0A9X1SAZ1</accession>
<evidence type="ECO:0000256" key="1">
    <source>
        <dbReference type="SAM" id="MobiDB-lite"/>
    </source>
</evidence>
<keyword evidence="2" id="KW-0472">Membrane</keyword>
<feature type="region of interest" description="Disordered" evidence="1">
    <location>
        <begin position="167"/>
        <end position="215"/>
    </location>
</feature>
<sequence length="215" mass="23980">MKPVSFNLIMASHTQRASNLIVMIVIFLIAGALSPLLLPIPFFIAACVEIVFEPIRCWRTLRYREGEAASLTVRIRGIFPSAPDIRPSQLASLVRQGRLTVDGEDGSRLRLVLSDVVRLKKLRDGYTVRASFCPSDFGLGEFDKIMGDLVHSTPVATAVQRINEEERNQRLRAPIDLPYPEKPDLAVTEKPAFLQPPKSKEGISDEKKDPTKTDV</sequence>
<dbReference type="AlphaFoldDB" id="A0A9X1SAZ1"/>
<reference evidence="3" key="1">
    <citation type="submission" date="2021-10" db="EMBL/GenBank/DDBJ databases">
        <title>Novel species in genus Arthrobacter.</title>
        <authorList>
            <person name="Liu Y."/>
        </authorList>
    </citation>
    <scope>NUCLEOTIDE SEQUENCE</scope>
    <source>
        <strain evidence="5">zg-Y462</strain>
        <strain evidence="3">Zg-Y462</strain>
    </source>
</reference>
<proteinExistence type="predicted"/>
<evidence type="ECO:0000313" key="3">
    <source>
        <dbReference type="EMBL" id="MCC3272249.1"/>
    </source>
</evidence>
<evidence type="ECO:0000256" key="2">
    <source>
        <dbReference type="SAM" id="Phobius"/>
    </source>
</evidence>
<evidence type="ECO:0000313" key="4">
    <source>
        <dbReference type="EMBL" id="UON91881.1"/>
    </source>
</evidence>
<keyword evidence="5" id="KW-1185">Reference proteome</keyword>
<dbReference type="EMBL" id="JAJFZT010000003">
    <property type="protein sequence ID" value="MCC3272249.1"/>
    <property type="molecule type" value="Genomic_DNA"/>
</dbReference>
<feature type="transmembrane region" description="Helical" evidence="2">
    <location>
        <begin position="20"/>
        <end position="52"/>
    </location>
</feature>
<gene>
    <name evidence="3" type="ORF">LJ755_05825</name>
    <name evidence="4" type="ORF">MUK71_15090</name>
</gene>
<dbReference type="Proteomes" id="UP001155145">
    <property type="component" value="Unassembled WGS sequence"/>
</dbReference>
<feature type="compositionally biased region" description="Basic and acidic residues" evidence="1">
    <location>
        <begin position="198"/>
        <end position="215"/>
    </location>
</feature>
<evidence type="ECO:0000313" key="6">
    <source>
        <dbReference type="Proteomes" id="UP001155145"/>
    </source>
</evidence>
<dbReference type="EMBL" id="CP094984">
    <property type="protein sequence ID" value="UON91881.1"/>
    <property type="molecule type" value="Genomic_DNA"/>
</dbReference>
<dbReference type="Proteomes" id="UP000829758">
    <property type="component" value="Chromosome"/>
</dbReference>
<organism evidence="3 6">
    <name type="scientific">Arthrobacter zhangbolii</name>
    <dbReference type="NCBI Taxonomy" id="2886936"/>
    <lineage>
        <taxon>Bacteria</taxon>
        <taxon>Bacillati</taxon>
        <taxon>Actinomycetota</taxon>
        <taxon>Actinomycetes</taxon>
        <taxon>Micrococcales</taxon>
        <taxon>Micrococcaceae</taxon>
        <taxon>Arthrobacter</taxon>
    </lineage>
</organism>
<evidence type="ECO:0000313" key="5">
    <source>
        <dbReference type="Proteomes" id="UP000829758"/>
    </source>
</evidence>